<dbReference type="GO" id="GO:0000307">
    <property type="term" value="C:cyclin-dependent protein kinase holoenzyme complex"/>
    <property type="evidence" value="ECO:0000318"/>
    <property type="project" value="GO_Central"/>
</dbReference>
<dbReference type="GO" id="GO:0051301">
    <property type="term" value="P:cell division"/>
    <property type="evidence" value="ECO:0007669"/>
    <property type="project" value="UniProtKB-KW"/>
</dbReference>
<protein>
    <submittedName>
        <fullName evidence="10">Cell division protein kinase, putative</fullName>
        <ecNumber evidence="10">2.7.11.23</ecNumber>
    </submittedName>
</protein>
<feature type="compositionally biased region" description="Basic and acidic residues" evidence="8">
    <location>
        <begin position="559"/>
        <end position="569"/>
    </location>
</feature>
<keyword evidence="4 7" id="KW-0547">Nucleotide-binding</keyword>
<organism evidence="10 11">
    <name type="scientific">Ricinus communis</name>
    <name type="common">Castor bean</name>
    <dbReference type="NCBI Taxonomy" id="3988"/>
    <lineage>
        <taxon>Eukaryota</taxon>
        <taxon>Viridiplantae</taxon>
        <taxon>Streptophyta</taxon>
        <taxon>Embryophyta</taxon>
        <taxon>Tracheophyta</taxon>
        <taxon>Spermatophyta</taxon>
        <taxon>Magnoliopsida</taxon>
        <taxon>eudicotyledons</taxon>
        <taxon>Gunneridae</taxon>
        <taxon>Pentapetalae</taxon>
        <taxon>rosids</taxon>
        <taxon>fabids</taxon>
        <taxon>Malpighiales</taxon>
        <taxon>Euphorbiaceae</taxon>
        <taxon>Acalyphoideae</taxon>
        <taxon>Acalypheae</taxon>
        <taxon>Ricinus</taxon>
    </lineage>
</organism>
<evidence type="ECO:0000256" key="5">
    <source>
        <dbReference type="ARBA" id="ARBA00022777"/>
    </source>
</evidence>
<evidence type="ECO:0000256" key="4">
    <source>
        <dbReference type="ARBA" id="ARBA00022741"/>
    </source>
</evidence>
<reference evidence="11" key="1">
    <citation type="journal article" date="2010" name="Nat. Biotechnol.">
        <title>Draft genome sequence of the oilseed species Ricinus communis.</title>
        <authorList>
            <person name="Chan A.P."/>
            <person name="Crabtree J."/>
            <person name="Zhao Q."/>
            <person name="Lorenzi H."/>
            <person name="Orvis J."/>
            <person name="Puiu D."/>
            <person name="Melake-Berhan A."/>
            <person name="Jones K.M."/>
            <person name="Redman J."/>
            <person name="Chen G."/>
            <person name="Cahoon E.B."/>
            <person name="Gedil M."/>
            <person name="Stanke M."/>
            <person name="Haas B.J."/>
            <person name="Wortman J.R."/>
            <person name="Fraser-Liggett C.M."/>
            <person name="Ravel J."/>
            <person name="Rabinowicz P.D."/>
        </authorList>
    </citation>
    <scope>NUCLEOTIDE SEQUENCE [LARGE SCALE GENOMIC DNA]</scope>
    <source>
        <strain evidence="11">cv. Hale</strain>
    </source>
</reference>
<dbReference type="Gene3D" id="3.30.200.20">
    <property type="entry name" value="Phosphorylase Kinase, domain 1"/>
    <property type="match status" value="1"/>
</dbReference>
<feature type="domain" description="Protein kinase" evidence="9">
    <location>
        <begin position="151"/>
        <end position="435"/>
    </location>
</feature>
<keyword evidence="6 7" id="KW-0067">ATP-binding</keyword>
<dbReference type="PROSITE" id="PS00108">
    <property type="entry name" value="PROTEIN_KINASE_ST"/>
    <property type="match status" value="1"/>
</dbReference>
<dbReference type="SMART" id="SM00220">
    <property type="entry name" value="S_TKc"/>
    <property type="match status" value="1"/>
</dbReference>
<comment type="similarity">
    <text evidence="1">Belongs to the protein kinase superfamily. CMGC Ser/Thr protein kinase family. CDC2/CDKX subfamily.</text>
</comment>
<evidence type="ECO:0000313" key="11">
    <source>
        <dbReference type="Proteomes" id="UP000008311"/>
    </source>
</evidence>
<dbReference type="CDD" id="cd07840">
    <property type="entry name" value="STKc_CDK9_like"/>
    <property type="match status" value="1"/>
</dbReference>
<dbReference type="EC" id="2.7.11.23" evidence="10"/>
<feature type="region of interest" description="Disordered" evidence="8">
    <location>
        <begin position="1"/>
        <end position="30"/>
    </location>
</feature>
<sequence length="676" mass="75186">MGCICSKGAADEEVHDNENERQKENEFDKSSVQLVAPVHSKKGDDFVVDHGRKDGSGRNVSKANAGAAIVPLDGGEKNAHFVDASSRGRHHQRRATMDLGSSGSQQHHGFRLTALPLAAENELIIAGWPQWLTSAAGEAIKGSVPLRADSYEKLEKIGQGTYSSVYKARELDTGKIVAMKKVRFMNMDPESVRFMAREIHILRKLDHPNVMKLEGIVTSRMSGSLYLVFQYMEHDLAGLAAKPGIKFSESQIKCYMQQLLHGLEHCHSRGVLHRDIKGSNLLIDDKGVLKIGDFGLATLYQPDQNQALTSRVVTLWYRAPELLLGATEYGVAIDMWSVGCILAELFAGKPIMPGRTEVEQMHKIFKLCGSPSEDYWQKTKLPHATSFKPQLSYKRCVAETFKNIPPSALSLVDKLLSMEPEARGSATSALSSEFFNREPFPCDPSCLPKYPPSKELDAKVREEEARRKREEAGKVRGAESVRRGSRDLKAESPEFIPQGQTKTTSTSYKYDIQEDGGSGFRIEPPRGAKHPVISQCSSMIHPCAVQSSINKNVGSSRHNNMESRTEKSHKPQAAIDVSISSIKKDERVHAKDNNLGYVRRKNRINYSGPLLPPGGNIEEILKEHERQIQHAVRKARLEKSGTKSNLDEPIADQQYRKLNPTCDRYEGDITCIAGYD</sequence>
<dbReference type="GO" id="GO:0032968">
    <property type="term" value="P:positive regulation of transcription elongation by RNA polymerase II"/>
    <property type="evidence" value="ECO:0000318"/>
    <property type="project" value="GO_Central"/>
</dbReference>
<dbReference type="PANTHER" id="PTHR24056">
    <property type="entry name" value="CELL DIVISION PROTEIN KINASE"/>
    <property type="match status" value="1"/>
</dbReference>
<gene>
    <name evidence="10" type="ORF">RCOM_1102540</name>
</gene>
<dbReference type="EMBL" id="EQ974074">
    <property type="protein sequence ID" value="EEF34367.1"/>
    <property type="molecule type" value="Genomic_DNA"/>
</dbReference>
<dbReference type="InterPro" id="IPR008271">
    <property type="entry name" value="Ser/Thr_kinase_AS"/>
</dbReference>
<keyword evidence="10" id="KW-0132">Cell division</keyword>
<evidence type="ECO:0000256" key="1">
    <source>
        <dbReference type="ARBA" id="ARBA00006485"/>
    </source>
</evidence>
<evidence type="ECO:0000313" key="10">
    <source>
        <dbReference type="EMBL" id="EEF34367.1"/>
    </source>
</evidence>
<dbReference type="STRING" id="3988.B9SPY0"/>
<dbReference type="InterPro" id="IPR000719">
    <property type="entry name" value="Prot_kinase_dom"/>
</dbReference>
<feature type="region of interest" description="Disordered" evidence="8">
    <location>
        <begin position="457"/>
        <end position="487"/>
    </location>
</feature>
<dbReference type="FunFam" id="1.10.510.10:FF:000043">
    <property type="entry name" value="probable serine/threonine-protein kinase At1g54610"/>
    <property type="match status" value="1"/>
</dbReference>
<evidence type="ECO:0000259" key="9">
    <source>
        <dbReference type="PROSITE" id="PS50011"/>
    </source>
</evidence>
<keyword evidence="3 10" id="KW-0808">Transferase</keyword>
<dbReference type="PROSITE" id="PS00107">
    <property type="entry name" value="PROTEIN_KINASE_ATP"/>
    <property type="match status" value="1"/>
</dbReference>
<evidence type="ECO:0000256" key="6">
    <source>
        <dbReference type="ARBA" id="ARBA00022840"/>
    </source>
</evidence>
<proteinExistence type="inferred from homology"/>
<feature type="region of interest" description="Disordered" evidence="8">
    <location>
        <begin position="550"/>
        <end position="573"/>
    </location>
</feature>
<keyword evidence="5 10" id="KW-0418">Kinase</keyword>
<name>B9SPY0_RICCO</name>
<keyword evidence="10" id="KW-0131">Cell cycle</keyword>
<keyword evidence="11" id="KW-1185">Reference proteome</keyword>
<accession>B9SPY0</accession>
<dbReference type="GO" id="GO:0008353">
    <property type="term" value="F:RNA polymerase II CTD heptapeptide repeat kinase activity"/>
    <property type="evidence" value="ECO:0000318"/>
    <property type="project" value="GO_Central"/>
</dbReference>
<dbReference type="InParanoid" id="B9SPY0"/>
<dbReference type="AlphaFoldDB" id="B9SPY0"/>
<feature type="compositionally biased region" description="Basic and acidic residues" evidence="8">
    <location>
        <begin position="9"/>
        <end position="29"/>
    </location>
</feature>
<evidence type="ECO:0000256" key="7">
    <source>
        <dbReference type="PROSITE-ProRule" id="PRU10141"/>
    </source>
</evidence>
<dbReference type="FunFam" id="3.30.200.20:FF:000021">
    <property type="entry name" value="probable serine/threonine-protein kinase At1g54610"/>
    <property type="match status" value="1"/>
</dbReference>
<dbReference type="InterPro" id="IPR011009">
    <property type="entry name" value="Kinase-like_dom_sf"/>
</dbReference>
<dbReference type="Proteomes" id="UP000008311">
    <property type="component" value="Unassembled WGS sequence"/>
</dbReference>
<keyword evidence="2" id="KW-0723">Serine/threonine-protein kinase</keyword>
<dbReference type="GO" id="GO:0005524">
    <property type="term" value="F:ATP binding"/>
    <property type="evidence" value="ECO:0007669"/>
    <property type="project" value="UniProtKB-UniRule"/>
</dbReference>
<dbReference type="eggNOG" id="KOG0600">
    <property type="taxonomic scope" value="Eukaryota"/>
</dbReference>
<dbReference type="FunCoup" id="B9SPY0">
    <property type="interactions" value="2336"/>
</dbReference>
<dbReference type="PROSITE" id="PS50011">
    <property type="entry name" value="PROTEIN_KINASE_DOM"/>
    <property type="match status" value="1"/>
</dbReference>
<dbReference type="GO" id="GO:0005634">
    <property type="term" value="C:nucleus"/>
    <property type="evidence" value="ECO:0000318"/>
    <property type="project" value="GO_Central"/>
</dbReference>
<feature type="binding site" evidence="7">
    <location>
        <position position="180"/>
    </location>
    <ligand>
        <name>ATP</name>
        <dbReference type="ChEBI" id="CHEBI:30616"/>
    </ligand>
</feature>
<dbReference type="Gene3D" id="1.10.510.10">
    <property type="entry name" value="Transferase(Phosphotransferase) domain 1"/>
    <property type="match status" value="1"/>
</dbReference>
<evidence type="ECO:0000256" key="2">
    <source>
        <dbReference type="ARBA" id="ARBA00022527"/>
    </source>
</evidence>
<evidence type="ECO:0000256" key="3">
    <source>
        <dbReference type="ARBA" id="ARBA00022679"/>
    </source>
</evidence>
<evidence type="ECO:0000256" key="8">
    <source>
        <dbReference type="SAM" id="MobiDB-lite"/>
    </source>
</evidence>
<dbReference type="InterPro" id="IPR050108">
    <property type="entry name" value="CDK"/>
</dbReference>
<dbReference type="Pfam" id="PF00069">
    <property type="entry name" value="Pkinase"/>
    <property type="match status" value="1"/>
</dbReference>
<dbReference type="SUPFAM" id="SSF56112">
    <property type="entry name" value="Protein kinase-like (PK-like)"/>
    <property type="match status" value="1"/>
</dbReference>
<dbReference type="PANTHER" id="PTHR24056:SF384">
    <property type="entry name" value="PROTEIN KINASE SUPERFAMILY PROTEIN"/>
    <property type="match status" value="1"/>
</dbReference>
<dbReference type="InterPro" id="IPR017441">
    <property type="entry name" value="Protein_kinase_ATP_BS"/>
</dbReference>